<evidence type="ECO:0000256" key="1">
    <source>
        <dbReference type="ARBA" id="ARBA00004162"/>
    </source>
</evidence>
<evidence type="ECO:0000256" key="7">
    <source>
        <dbReference type="SAM" id="SignalP"/>
    </source>
</evidence>
<reference evidence="8 9" key="2">
    <citation type="submission" date="2020-02" db="EMBL/GenBank/DDBJ databases">
        <title>Candidatus Galacturonibacter soehngenii shows hetero-acetogenic catabolism of galacturonic acid but lacks a canonical carbon monoxide dehydrogenase/acetyl-CoA synthase complex.</title>
        <authorList>
            <person name="Diender M."/>
            <person name="Stouten G.R."/>
            <person name="Petersen J.F."/>
            <person name="Nielsen P.H."/>
            <person name="Dueholm M.S."/>
            <person name="Pronk J.T."/>
            <person name="Van Loosdrecht M.C.M."/>
        </authorList>
    </citation>
    <scope>NUCLEOTIDE SEQUENCE [LARGE SCALE GENOMIC DNA]</scope>
    <source>
        <strain evidence="8">GalUA</strain>
    </source>
</reference>
<evidence type="ECO:0000256" key="5">
    <source>
        <dbReference type="ARBA" id="ARBA00023136"/>
    </source>
</evidence>
<gene>
    <name evidence="8" type="ORF">F7O84_03385</name>
</gene>
<keyword evidence="7" id="KW-0732">Signal</keyword>
<name>A0A7V7QLN2_9FIRM</name>
<keyword evidence="3 6" id="KW-0812">Transmembrane</keyword>
<evidence type="ECO:0000313" key="9">
    <source>
        <dbReference type="Proteomes" id="UP000461768"/>
    </source>
</evidence>
<dbReference type="EMBL" id="WAGX01000004">
    <property type="protein sequence ID" value="KAB1439452.1"/>
    <property type="molecule type" value="Genomic_DNA"/>
</dbReference>
<evidence type="ECO:0000256" key="6">
    <source>
        <dbReference type="SAM" id="Phobius"/>
    </source>
</evidence>
<reference evidence="8 9" key="1">
    <citation type="submission" date="2019-09" db="EMBL/GenBank/DDBJ databases">
        <authorList>
            <person name="Valk L.C."/>
        </authorList>
    </citation>
    <scope>NUCLEOTIDE SEQUENCE [LARGE SCALE GENOMIC DNA]</scope>
    <source>
        <strain evidence="8">GalUA</strain>
    </source>
</reference>
<evidence type="ECO:0000256" key="3">
    <source>
        <dbReference type="ARBA" id="ARBA00022692"/>
    </source>
</evidence>
<dbReference type="GO" id="GO:0005886">
    <property type="term" value="C:plasma membrane"/>
    <property type="evidence" value="ECO:0007669"/>
    <property type="project" value="UniProtKB-SubCell"/>
</dbReference>
<protein>
    <submittedName>
        <fullName evidence="8">Cellulose biosynthesis cyclic di-GMP-binding regulatory protein BcsB</fullName>
    </submittedName>
</protein>
<feature type="transmembrane region" description="Helical" evidence="6">
    <location>
        <begin position="735"/>
        <end position="757"/>
    </location>
</feature>
<comment type="subcellular location">
    <subcellularLocation>
        <location evidence="1">Cell membrane</location>
        <topology evidence="1">Single-pass membrane protein</topology>
    </subcellularLocation>
</comment>
<evidence type="ECO:0000256" key="2">
    <source>
        <dbReference type="ARBA" id="ARBA00022475"/>
    </source>
</evidence>
<keyword evidence="2" id="KW-1003">Cell membrane</keyword>
<keyword evidence="5 6" id="KW-0472">Membrane</keyword>
<keyword evidence="9" id="KW-1185">Reference proteome</keyword>
<dbReference type="Pfam" id="PF03170">
    <property type="entry name" value="BcsB"/>
    <property type="match status" value="1"/>
</dbReference>
<feature type="signal peptide" evidence="7">
    <location>
        <begin position="1"/>
        <end position="22"/>
    </location>
</feature>
<accession>A0A7V7QLN2</accession>
<dbReference type="GO" id="GO:0006011">
    <property type="term" value="P:UDP-alpha-D-glucose metabolic process"/>
    <property type="evidence" value="ECO:0007669"/>
    <property type="project" value="InterPro"/>
</dbReference>
<feature type="chain" id="PRO_5031121258" evidence="7">
    <location>
        <begin position="23"/>
        <end position="768"/>
    </location>
</feature>
<dbReference type="OrthoDB" id="2655838at2"/>
<dbReference type="Proteomes" id="UP000461768">
    <property type="component" value="Unassembled WGS sequence"/>
</dbReference>
<dbReference type="Gene3D" id="2.60.120.260">
    <property type="entry name" value="Galactose-binding domain-like"/>
    <property type="match status" value="2"/>
</dbReference>
<dbReference type="RefSeq" id="WP_151141960.1">
    <property type="nucleotide sequence ID" value="NZ_WAGX01000004.1"/>
</dbReference>
<organism evidence="8 9">
    <name type="scientific">Candidatus Galacturonatibacter soehngenii</name>
    <dbReference type="NCBI Taxonomy" id="2307010"/>
    <lineage>
        <taxon>Bacteria</taxon>
        <taxon>Bacillati</taxon>
        <taxon>Bacillota</taxon>
        <taxon>Clostridia</taxon>
        <taxon>Lachnospirales</taxon>
        <taxon>Lachnospiraceae</taxon>
        <taxon>Candidatus Galacturonatibacter</taxon>
    </lineage>
</organism>
<keyword evidence="4 6" id="KW-1133">Transmembrane helix</keyword>
<evidence type="ECO:0000256" key="4">
    <source>
        <dbReference type="ARBA" id="ARBA00022989"/>
    </source>
</evidence>
<dbReference type="PANTHER" id="PTHR39083:SF1">
    <property type="entry name" value="CYCLIC DI-GMP-BINDING PROTEIN"/>
    <property type="match status" value="1"/>
</dbReference>
<dbReference type="PANTHER" id="PTHR39083">
    <property type="entry name" value="CYCLIC DI-GMP-BINDING PROTEIN"/>
    <property type="match status" value="1"/>
</dbReference>
<evidence type="ECO:0000313" key="8">
    <source>
        <dbReference type="EMBL" id="KAB1439452.1"/>
    </source>
</evidence>
<comment type="caution">
    <text evidence="8">The sequence shown here is derived from an EMBL/GenBank/DDBJ whole genome shotgun (WGS) entry which is preliminary data.</text>
</comment>
<dbReference type="InterPro" id="IPR018513">
    <property type="entry name" value="Cell_synthase_bac"/>
</dbReference>
<dbReference type="AlphaFoldDB" id="A0A7V7QLN2"/>
<sequence>MKTKRLRVPVLLLIAGVCCALAYEKDTSATERINKNVVNEEQTKGEANDSQEEAVVAFQGRDAINAEAPTKEDSIVQILSNHPGDANHPVHVKPSVVETSYTKDVYFDQTTLHGIFSSKELFFFIPKYWDTKYIYTEIQYDVSELIQSIDSSITFLVNNVPVSSYRIAYNDGSTQTCYLEIPLDLIKEGYNSLGVAAYARLYDEEGCIDDFTNANWFSISANSYIRSGYEVKDSNHFISYYPYPFMSTMDETGEGLTIAVSDEATNKEVAAAMNLMADLSTETGNSNEIEFCILSDLASTNANRTVLVANYNNLPEFYQTMIEDKTNLDTRAVVLYADDYNQNPLLLITSTNDDCLLEAAYMLMDENRVSQEKSNLASVNLGSADVAINSTSISQMAAGNYTVKDIIGSGLTFVGPFHQEQLIYLPFSEDYFLSDAGKVTLKFRYSENLDFKRSLITVYWGDIPVASKKLEKDKAIGDELTFAMPADVVGTTTGAIRIAFDLEIADIICTPRQDEMPWAYVSDESVLYLPASTGIVLTFDLKPSPFRTDGKFNDMMMVLSNNPTSSELNLYAQIIGMYGDGVEPYGNLYVKRVSEFSEKDADYNIITVGSYNSNSLFQSLNDKLYFSYDMDGEKFKSNEQLILSDNYAKQIAILQLLESPYASNRGVLAVTGVNDETLSYVLEFMRNHKLRFSLSKDCVVIDKDLETKSFQFIKTIADRKEPSVLNSIAKNKQSLIFTVVATSVMLMLFISVVIMLIRIRIYHKKKDE</sequence>
<proteinExistence type="predicted"/>